<organism evidence="2 3">
    <name type="scientific">Penicillium brasilianum</name>
    <dbReference type="NCBI Taxonomy" id="104259"/>
    <lineage>
        <taxon>Eukaryota</taxon>
        <taxon>Fungi</taxon>
        <taxon>Dikarya</taxon>
        <taxon>Ascomycota</taxon>
        <taxon>Pezizomycotina</taxon>
        <taxon>Eurotiomycetes</taxon>
        <taxon>Eurotiomycetidae</taxon>
        <taxon>Eurotiales</taxon>
        <taxon>Aspergillaceae</taxon>
        <taxon>Penicillium</taxon>
    </lineage>
</organism>
<evidence type="ECO:0000259" key="1">
    <source>
        <dbReference type="PROSITE" id="PS50181"/>
    </source>
</evidence>
<dbReference type="EMBL" id="CDHK01000002">
    <property type="protein sequence ID" value="CEJ55305.1"/>
    <property type="molecule type" value="Genomic_DNA"/>
</dbReference>
<dbReference type="Proteomes" id="UP000042958">
    <property type="component" value="Unassembled WGS sequence"/>
</dbReference>
<protein>
    <recommendedName>
        <fullName evidence="1">F-box domain-containing protein</fullName>
    </recommendedName>
</protein>
<evidence type="ECO:0000313" key="3">
    <source>
        <dbReference type="Proteomes" id="UP000042958"/>
    </source>
</evidence>
<dbReference type="OrthoDB" id="3800738at2759"/>
<name>A0A0F7TFL6_PENBI</name>
<proteinExistence type="predicted"/>
<dbReference type="InterPro" id="IPR001810">
    <property type="entry name" value="F-box_dom"/>
</dbReference>
<feature type="domain" description="F-box" evidence="1">
    <location>
        <begin position="1"/>
        <end position="47"/>
    </location>
</feature>
<evidence type="ECO:0000313" key="2">
    <source>
        <dbReference type="EMBL" id="CEJ55305.1"/>
    </source>
</evidence>
<dbReference type="InterPro" id="IPR036047">
    <property type="entry name" value="F-box-like_dom_sf"/>
</dbReference>
<dbReference type="Gene3D" id="1.20.1280.50">
    <property type="match status" value="1"/>
</dbReference>
<accession>A0A0F7TFL6</accession>
<sequence>MNLQSFPTELLEAILSLVDIQTLLLAQRVSCQWANCIQESPQLQQTLFFQPAPTTTPRQQNPLLKSKFPYWFPADDHKSCSISFGAGDMQDFLESSETHLRPEASWRRMLVQQPPILTLGWVERGIAVSDMVDLHRWEVPVQAFGGLRMNMLYDIVVNSSETAPEYFYFRVLWSRYGTFAHEWCSLKSDPDPSIHGERVAEALRNGMQSADVLLDVWHAQRLPFHILHPWRQDTWTWDLVQGLRAPMGDLGDDLVHDLRELKEVNGWSLSTEISAIYTTEIPTCGGYIPELPDDDDWDL</sequence>
<gene>
    <name evidence="2" type="ORF">PMG11_01569</name>
</gene>
<reference evidence="3" key="1">
    <citation type="journal article" date="2015" name="Genome Announc.">
        <title>Draft genome sequence of the fungus Penicillium brasilianum MG11.</title>
        <authorList>
            <person name="Horn F."/>
            <person name="Linde J."/>
            <person name="Mattern D.J."/>
            <person name="Walther G."/>
            <person name="Guthke R."/>
            <person name="Brakhage A.A."/>
            <person name="Valiante V."/>
        </authorList>
    </citation>
    <scope>NUCLEOTIDE SEQUENCE [LARGE SCALE GENOMIC DNA]</scope>
    <source>
        <strain evidence="3">MG11</strain>
    </source>
</reference>
<dbReference type="SUPFAM" id="SSF81383">
    <property type="entry name" value="F-box domain"/>
    <property type="match status" value="1"/>
</dbReference>
<keyword evidence="3" id="KW-1185">Reference proteome</keyword>
<dbReference type="PROSITE" id="PS50181">
    <property type="entry name" value="FBOX"/>
    <property type="match status" value="1"/>
</dbReference>
<dbReference type="AlphaFoldDB" id="A0A0F7TFL6"/>
<dbReference type="STRING" id="104259.A0A0F7TFL6"/>